<dbReference type="PANTHER" id="PTHR30627">
    <property type="entry name" value="PEPTIDOGLYCAN D,D-TRANSPEPTIDASE"/>
    <property type="match status" value="1"/>
</dbReference>
<dbReference type="Pfam" id="PF21922">
    <property type="entry name" value="PBP_dimer_2"/>
    <property type="match status" value="1"/>
</dbReference>
<dbReference type="InterPro" id="IPR012338">
    <property type="entry name" value="Beta-lactam/transpept-like"/>
</dbReference>
<organism evidence="3 4">
    <name type="scientific">Eubacterium ramulus</name>
    <dbReference type="NCBI Taxonomy" id="39490"/>
    <lineage>
        <taxon>Bacteria</taxon>
        <taxon>Bacillati</taxon>
        <taxon>Bacillota</taxon>
        <taxon>Clostridia</taxon>
        <taxon>Eubacteriales</taxon>
        <taxon>Eubacteriaceae</taxon>
        <taxon>Eubacterium</taxon>
    </lineage>
</organism>
<comment type="caution">
    <text evidence="3">The sequence shown here is derived from an EMBL/GenBank/DDBJ whole genome shotgun (WGS) entry which is preliminary data.</text>
</comment>
<dbReference type="GO" id="GO:0016740">
    <property type="term" value="F:transferase activity"/>
    <property type="evidence" value="ECO:0007669"/>
    <property type="project" value="UniProtKB-KW"/>
</dbReference>
<dbReference type="Gene3D" id="3.90.1310.10">
    <property type="entry name" value="Penicillin-binding protein 2a (Domain 2)"/>
    <property type="match status" value="1"/>
</dbReference>
<dbReference type="Pfam" id="PF00905">
    <property type="entry name" value="Transpeptidase"/>
    <property type="match status" value="1"/>
</dbReference>
<sequence>MIGYFVYFQLVKSESIINSSYNSRLDLYAEHVVRGDITAADGTVLAKTTVNDDGSETREYPYGRMFAHVVGYMNNGKGGLESQYNFNLLRSHSFFLTQIINDLKNEKNTGDTLVTTLDYDVQKTAYDALGDRDGAVVVMEPKTGKILAMVSKPDYDPNTLADKWDDIVSDNSSSVLLNRVTSGLYPPGSTFKIFTTLEYVHENPNYQDYSFNCEGELNVDGNEIHCYHKSVHGQENLKDSFANSCNTSFSNIGLSLNITKFQELCNDMLFNQKLPGTLSGSKSSFTLSKDADKGKIMQTSIGQGDTLVSPLHMVFVASAIANNGVAMEPYVVDYVENDGGVHVKNYKEKEYGQLLSESDAALLQDYMRGVVENGTGKALNGQSYTAYGKTGSAEYNSAGDSHGWFVGYGTKEGYNDIAIAVIVEDGGSGSQSAVPVTKQIFDVYFNK</sequence>
<dbReference type="AlphaFoldDB" id="A0A2V1JXM8"/>
<name>A0A2V1JXM8_EUBRA</name>
<accession>A0A2V1JXM8</accession>
<dbReference type="InterPro" id="IPR054120">
    <property type="entry name" value="PBPA_dimer"/>
</dbReference>
<feature type="domain" description="Penicillin-binding protein transpeptidase" evidence="1">
    <location>
        <begin position="134"/>
        <end position="441"/>
    </location>
</feature>
<dbReference type="EMBL" id="JRFU01000009">
    <property type="protein sequence ID" value="PWE87901.1"/>
    <property type="molecule type" value="Genomic_DNA"/>
</dbReference>
<dbReference type="Gene3D" id="3.40.710.10">
    <property type="entry name" value="DD-peptidase/beta-lactamase superfamily"/>
    <property type="match status" value="1"/>
</dbReference>
<dbReference type="GO" id="GO:0071555">
    <property type="term" value="P:cell wall organization"/>
    <property type="evidence" value="ECO:0007669"/>
    <property type="project" value="TreeGrafter"/>
</dbReference>
<dbReference type="SUPFAM" id="SSF56601">
    <property type="entry name" value="beta-lactamase/transpeptidase-like"/>
    <property type="match status" value="1"/>
</dbReference>
<evidence type="ECO:0000259" key="2">
    <source>
        <dbReference type="Pfam" id="PF21922"/>
    </source>
</evidence>
<dbReference type="GO" id="GO:0008658">
    <property type="term" value="F:penicillin binding"/>
    <property type="evidence" value="ECO:0007669"/>
    <property type="project" value="InterPro"/>
</dbReference>
<evidence type="ECO:0000313" key="3">
    <source>
        <dbReference type="EMBL" id="PWE87901.1"/>
    </source>
</evidence>
<keyword evidence="3" id="KW-0808">Transferase</keyword>
<dbReference type="InterPro" id="IPR001460">
    <property type="entry name" value="PCN-bd_Tpept"/>
</dbReference>
<dbReference type="GO" id="GO:0071972">
    <property type="term" value="F:peptidoglycan L,D-transpeptidase activity"/>
    <property type="evidence" value="ECO:0007669"/>
    <property type="project" value="TreeGrafter"/>
</dbReference>
<reference evidence="3 4" key="1">
    <citation type="submission" date="2014-09" db="EMBL/GenBank/DDBJ databases">
        <title>Butyrate-producing bacteria isolated from human gut.</title>
        <authorList>
            <person name="Zhang Q."/>
            <person name="Zhao L."/>
        </authorList>
    </citation>
    <scope>NUCLEOTIDE SEQUENCE [LARGE SCALE GENOMIC DNA]</scope>
    <source>
        <strain evidence="3 4">21</strain>
    </source>
</reference>
<dbReference type="InterPro" id="IPR036138">
    <property type="entry name" value="PBP_dimer_sf"/>
</dbReference>
<protein>
    <submittedName>
        <fullName evidence="3">Peptidoglycan glycosyltransferase</fullName>
    </submittedName>
</protein>
<proteinExistence type="predicted"/>
<evidence type="ECO:0000313" key="4">
    <source>
        <dbReference type="Proteomes" id="UP000245288"/>
    </source>
</evidence>
<keyword evidence="4" id="KW-1185">Reference proteome</keyword>
<dbReference type="GO" id="GO:0005886">
    <property type="term" value="C:plasma membrane"/>
    <property type="evidence" value="ECO:0007669"/>
    <property type="project" value="TreeGrafter"/>
</dbReference>
<dbReference type="SUPFAM" id="SSF56519">
    <property type="entry name" value="Penicillin binding protein dimerisation domain"/>
    <property type="match status" value="1"/>
</dbReference>
<evidence type="ECO:0000259" key="1">
    <source>
        <dbReference type="Pfam" id="PF00905"/>
    </source>
</evidence>
<dbReference type="Proteomes" id="UP000245288">
    <property type="component" value="Unassembled WGS sequence"/>
</dbReference>
<dbReference type="InterPro" id="IPR050515">
    <property type="entry name" value="Beta-lactam/transpept"/>
</dbReference>
<gene>
    <name evidence="3" type="ORF">LG34_00800</name>
</gene>
<feature type="domain" description="Penicillin binding protein A dimerisation" evidence="2">
    <location>
        <begin position="34"/>
        <end position="111"/>
    </location>
</feature>
<dbReference type="PANTHER" id="PTHR30627:SF24">
    <property type="entry name" value="PENICILLIN-BINDING PROTEIN 4B"/>
    <property type="match status" value="1"/>
</dbReference>